<dbReference type="AlphaFoldDB" id="A0A7L2ASE2"/>
<dbReference type="PANTHER" id="PTHR21119:SF8">
    <property type="entry name" value="PHOSPHOLIPID TRANSFER PROTEIN C2CD2L"/>
    <property type="match status" value="1"/>
</dbReference>
<comment type="caution">
    <text evidence="3">The sequence shown here is derived from an EMBL/GenBank/DDBJ whole genome shotgun (WGS) entry which is preliminary data.</text>
</comment>
<feature type="non-terminal residue" evidence="3">
    <location>
        <position position="588"/>
    </location>
</feature>
<feature type="domain" description="Synaptotagmin-like mitochondrial and lipid-binding" evidence="2">
    <location>
        <begin position="1"/>
        <end position="135"/>
    </location>
</feature>
<feature type="compositionally biased region" description="Polar residues" evidence="1">
    <location>
        <begin position="465"/>
        <end position="477"/>
    </location>
</feature>
<dbReference type="GO" id="GO:0098592">
    <property type="term" value="C:cytoplasmic side of apical plasma membrane"/>
    <property type="evidence" value="ECO:0007669"/>
    <property type="project" value="TreeGrafter"/>
</dbReference>
<dbReference type="OrthoDB" id="9942148at2759"/>
<protein>
    <submittedName>
        <fullName evidence="3">C2C2L protein</fullName>
    </submittedName>
</protein>
<feature type="region of interest" description="Disordered" evidence="1">
    <location>
        <begin position="536"/>
        <end position="566"/>
    </location>
</feature>
<dbReference type="InterPro" id="IPR039934">
    <property type="entry name" value="C2CD2/C2CD2L"/>
</dbReference>
<dbReference type="InterPro" id="IPR040885">
    <property type="entry name" value="SMP_C2CD2L"/>
</dbReference>
<evidence type="ECO:0000313" key="3">
    <source>
        <dbReference type="EMBL" id="NXP50016.1"/>
    </source>
</evidence>
<feature type="region of interest" description="Disordered" evidence="1">
    <location>
        <begin position="455"/>
        <end position="515"/>
    </location>
</feature>
<feature type="region of interest" description="Disordered" evidence="1">
    <location>
        <begin position="147"/>
        <end position="166"/>
    </location>
</feature>
<dbReference type="PANTHER" id="PTHR21119">
    <property type="entry name" value="C2 DOMAIN-CONTAINING PROTEIN"/>
    <property type="match status" value="1"/>
</dbReference>
<sequence length="588" mass="62813">SSVQITFEEGSQLPLAADISHVMCKAQLDHSMVLCCQLSAEAVKFPVSVTQQSPAAVSVDTYHVTLAVLQAQVEIHLEEIENKGLLVSWMFKDRPDLNLSVLPRLHLREKNEGRADLSTIRDLIEDTIVSTQPAMMVNLKACTAGTAAVPSDKSTRESPSRAAAAPPGSRLLLRNLRVLNLGCQEKGGVGEICCVAELDSPPQQKRTRPVPVSSAGAAAEMEWNEELFLELGPRSKELRLQVLGSGEGGGNVLLAHAALQLDSAAKQPSGRQVCSLAPGAGRSLAAEATIVLELLYQESAASLNAQHASSLRTSITPTKKVEMDRTIMPDGTIVTTVTTIQSRPKADCKLDSPSRSPSKVEVTEKKTTVLLESGCQRGPSPVGSRDSHVPNGLDPVAETAIRQLTEANNKPAKKTPTKRSTLIISGVSKVPIAQDEMALSLGYAASLEGTAYGDAEGAADRTHGSTESSQLPESSPSGRRASQELDETTRSDVSERPSVEDVESETGSTGALETRSLKDHKVSFLRSGTKLIFRRRSKQKEAGLSQSHDDLSNVAADSSARKKAGSFSRRLIKRFSFKSRAKAKGSDS</sequence>
<proteinExistence type="predicted"/>
<gene>
    <name evidence="3" type="primary">C2cd2l</name>
    <name evidence="3" type="ORF">HELFUL_R01660</name>
</gene>
<feature type="non-terminal residue" evidence="3">
    <location>
        <position position="1"/>
    </location>
</feature>
<dbReference type="EMBL" id="VXBZ01006676">
    <property type="protein sequence ID" value="NXP50016.1"/>
    <property type="molecule type" value="Genomic_DNA"/>
</dbReference>
<accession>A0A7L2ASE2</accession>
<keyword evidence="4" id="KW-1185">Reference proteome</keyword>
<feature type="compositionally biased region" description="Basic and acidic residues" evidence="1">
    <location>
        <begin position="481"/>
        <end position="499"/>
    </location>
</feature>
<dbReference type="Pfam" id="PF18696">
    <property type="entry name" value="SMP_C2CD2L"/>
    <property type="match status" value="1"/>
</dbReference>
<dbReference type="GO" id="GO:0008526">
    <property type="term" value="F:phosphatidylinositol transfer activity"/>
    <property type="evidence" value="ECO:0007669"/>
    <property type="project" value="TreeGrafter"/>
</dbReference>
<dbReference type="GO" id="GO:0035774">
    <property type="term" value="P:positive regulation of insulin secretion involved in cellular response to glucose stimulus"/>
    <property type="evidence" value="ECO:0007669"/>
    <property type="project" value="TreeGrafter"/>
</dbReference>
<evidence type="ECO:0000256" key="1">
    <source>
        <dbReference type="SAM" id="MobiDB-lite"/>
    </source>
</evidence>
<organism evidence="3 4">
    <name type="scientific">Heliornis fulica</name>
    <name type="common">sungrebe</name>
    <dbReference type="NCBI Taxonomy" id="54369"/>
    <lineage>
        <taxon>Eukaryota</taxon>
        <taxon>Metazoa</taxon>
        <taxon>Chordata</taxon>
        <taxon>Craniata</taxon>
        <taxon>Vertebrata</taxon>
        <taxon>Euteleostomi</taxon>
        <taxon>Archelosauria</taxon>
        <taxon>Archosauria</taxon>
        <taxon>Dinosauria</taxon>
        <taxon>Saurischia</taxon>
        <taxon>Theropoda</taxon>
        <taxon>Coelurosauria</taxon>
        <taxon>Aves</taxon>
        <taxon>Neognathae</taxon>
        <taxon>Neoaves</taxon>
        <taxon>Gruiformes</taxon>
        <taxon>Heliornithidae</taxon>
        <taxon>Heliornis</taxon>
    </lineage>
</organism>
<reference evidence="3 4" key="1">
    <citation type="submission" date="2019-09" db="EMBL/GenBank/DDBJ databases">
        <title>Bird 10,000 Genomes (B10K) Project - Family phase.</title>
        <authorList>
            <person name="Zhang G."/>
        </authorList>
    </citation>
    <scope>NUCLEOTIDE SEQUENCE [LARGE SCALE GENOMIC DNA]</scope>
    <source>
        <strain evidence="3">B10K-DU-001-55</strain>
        <tissue evidence="3">Muscle</tissue>
    </source>
</reference>
<name>A0A7L2ASE2_9GRUI</name>
<evidence type="ECO:0000313" key="4">
    <source>
        <dbReference type="Proteomes" id="UP000590868"/>
    </source>
</evidence>
<evidence type="ECO:0000259" key="2">
    <source>
        <dbReference type="Pfam" id="PF18696"/>
    </source>
</evidence>
<dbReference type="GO" id="GO:0035091">
    <property type="term" value="F:phosphatidylinositol binding"/>
    <property type="evidence" value="ECO:0007669"/>
    <property type="project" value="TreeGrafter"/>
</dbReference>
<dbReference type="Proteomes" id="UP000590868">
    <property type="component" value="Unassembled WGS sequence"/>
</dbReference>